<comment type="subunit">
    <text evidence="7">Monomer.</text>
</comment>
<dbReference type="PIRSF" id="PIRSF000724">
    <property type="entry name" value="Pgk"/>
    <property type="match status" value="1"/>
</dbReference>
<dbReference type="EC" id="2.7.2.3" evidence="2 7"/>
<evidence type="ECO:0000256" key="7">
    <source>
        <dbReference type="HAMAP-Rule" id="MF_00145"/>
    </source>
</evidence>
<comment type="caution">
    <text evidence="7">Lacks conserved residue(s) required for the propagation of feature annotation.</text>
</comment>
<dbReference type="InterPro" id="IPR015824">
    <property type="entry name" value="Phosphoglycerate_kinase_N"/>
</dbReference>
<dbReference type="Pfam" id="PF00162">
    <property type="entry name" value="PGK"/>
    <property type="match status" value="1"/>
</dbReference>
<keyword evidence="7" id="KW-0963">Cytoplasm</keyword>
<feature type="binding site" evidence="7">
    <location>
        <position position="129"/>
    </location>
    <ligand>
        <name>substrate</name>
    </ligand>
</feature>
<gene>
    <name evidence="7" type="primary">pgk</name>
    <name evidence="9" type="ORF">ACFL27_18265</name>
</gene>
<dbReference type="PANTHER" id="PTHR11406:SF23">
    <property type="entry name" value="PHOSPHOGLYCERATE KINASE 1, CHLOROPLASTIC-RELATED"/>
    <property type="match status" value="1"/>
</dbReference>
<sequence length="406" mass="44599">MIDTEIQKKFYNKLNIDEIDVAGKKVFVRTDYDVPLDDENNIKDDALIRASLETISYLIDNNAKIVLASHLGCPKGKFNPALSLKPVARRLGELLHRNIPLLPDCIGTHVSQYINNLGEGEVILLENLRFHPGEKKDMDPFSAALNHGYDVYVNEAFGSCHRDHASISSLPKHIPLAVTGFHVKKEMNIFLQIMTDPQRPFVALLGGAKVSEKIGLIQKLLEKVDSLLIGGGMAYTFLKAIKFDVGNSLVEGEYLDIALELLNEAQDLGVEFLLPVDNIVARKTVDEVKTSTVRNENIPSSWMALDIGPETTRIYTEKIQNARTVFWNGPVGVFEKELFCGGTQSIAQTIAESEAASIVGGGDTVLAINVFSLVDKMTHISTGNKASLQFLEGKILPGIAVLTDKS</sequence>
<dbReference type="InterPro" id="IPR036043">
    <property type="entry name" value="Phosphoglycerate_kinase_sf"/>
</dbReference>
<feature type="binding site" evidence="7">
    <location>
        <position position="162"/>
    </location>
    <ligand>
        <name>substrate</name>
    </ligand>
</feature>
<dbReference type="InterPro" id="IPR001576">
    <property type="entry name" value="Phosphoglycerate_kinase"/>
</dbReference>
<evidence type="ECO:0000256" key="1">
    <source>
        <dbReference type="ARBA" id="ARBA00000642"/>
    </source>
</evidence>
<organism evidence="9 10">
    <name type="scientific">candidate division CSSED10-310 bacterium</name>
    <dbReference type="NCBI Taxonomy" id="2855610"/>
    <lineage>
        <taxon>Bacteria</taxon>
        <taxon>Bacteria division CSSED10-310</taxon>
    </lineage>
</organism>
<comment type="catalytic activity">
    <reaction evidence="1 7 8">
        <text>(2R)-3-phosphoglycerate + ATP = (2R)-3-phospho-glyceroyl phosphate + ADP</text>
        <dbReference type="Rhea" id="RHEA:14801"/>
        <dbReference type="ChEBI" id="CHEBI:30616"/>
        <dbReference type="ChEBI" id="CHEBI:57604"/>
        <dbReference type="ChEBI" id="CHEBI:58272"/>
        <dbReference type="ChEBI" id="CHEBI:456216"/>
        <dbReference type="EC" id="2.7.2.3"/>
    </reaction>
</comment>
<keyword evidence="5 7" id="KW-0418">Kinase</keyword>
<dbReference type="HAMAP" id="MF_00145">
    <property type="entry name" value="Phosphoglyc_kinase"/>
    <property type="match status" value="1"/>
</dbReference>
<comment type="similarity">
    <text evidence="7 8">Belongs to the phosphoglycerate kinase family.</text>
</comment>
<evidence type="ECO:0000256" key="2">
    <source>
        <dbReference type="ARBA" id="ARBA00013061"/>
    </source>
</evidence>
<keyword evidence="3 7" id="KW-0808">Transferase</keyword>
<evidence type="ECO:0000256" key="4">
    <source>
        <dbReference type="ARBA" id="ARBA00022741"/>
    </source>
</evidence>
<dbReference type="SUPFAM" id="SSF53748">
    <property type="entry name" value="Phosphoglycerate kinase"/>
    <property type="match status" value="1"/>
</dbReference>
<protein>
    <recommendedName>
        <fullName evidence="2 7">Phosphoglycerate kinase</fullName>
        <ecNumber evidence="2 7">2.7.2.3</ecNumber>
    </recommendedName>
</protein>
<accession>A0ABV6Z102</accession>
<feature type="binding site" evidence="7">
    <location>
        <position position="213"/>
    </location>
    <ligand>
        <name>ATP</name>
        <dbReference type="ChEBI" id="CHEBI:30616"/>
    </ligand>
</feature>
<evidence type="ECO:0000313" key="9">
    <source>
        <dbReference type="EMBL" id="MFC1852143.1"/>
    </source>
</evidence>
<dbReference type="Proteomes" id="UP001594351">
    <property type="component" value="Unassembled WGS sequence"/>
</dbReference>
<evidence type="ECO:0000313" key="10">
    <source>
        <dbReference type="Proteomes" id="UP001594351"/>
    </source>
</evidence>
<dbReference type="GO" id="GO:0016301">
    <property type="term" value="F:kinase activity"/>
    <property type="evidence" value="ECO:0007669"/>
    <property type="project" value="UniProtKB-KW"/>
</dbReference>
<keyword evidence="7" id="KW-0324">Glycolysis</keyword>
<proteinExistence type="inferred from homology"/>
<keyword evidence="10" id="KW-1185">Reference proteome</keyword>
<keyword evidence="4 7" id="KW-0547">Nucleotide-binding</keyword>
<dbReference type="PANTHER" id="PTHR11406">
    <property type="entry name" value="PHOSPHOGLYCERATE KINASE"/>
    <property type="match status" value="1"/>
</dbReference>
<comment type="pathway">
    <text evidence="7">Carbohydrate degradation; glycolysis; pyruvate from D-glyceraldehyde 3-phosphate: step 2/5.</text>
</comment>
<dbReference type="EMBL" id="JBHPBY010000271">
    <property type="protein sequence ID" value="MFC1852143.1"/>
    <property type="molecule type" value="Genomic_DNA"/>
</dbReference>
<feature type="binding site" evidence="7">
    <location>
        <begin position="361"/>
        <end position="364"/>
    </location>
    <ligand>
        <name>ATP</name>
        <dbReference type="ChEBI" id="CHEBI:30616"/>
    </ligand>
</feature>
<evidence type="ECO:0000256" key="6">
    <source>
        <dbReference type="ARBA" id="ARBA00022840"/>
    </source>
</evidence>
<dbReference type="PRINTS" id="PR00477">
    <property type="entry name" value="PHGLYCKINASE"/>
</dbReference>
<keyword evidence="6 7" id="KW-0067">ATP-binding</keyword>
<dbReference type="Gene3D" id="3.40.50.1260">
    <property type="entry name" value="Phosphoglycerate kinase, N-terminal domain"/>
    <property type="match status" value="2"/>
</dbReference>
<comment type="caution">
    <text evidence="9">The sequence shown here is derived from an EMBL/GenBank/DDBJ whole genome shotgun (WGS) entry which is preliminary data.</text>
</comment>
<comment type="subcellular location">
    <subcellularLocation>
        <location evidence="7">Cytoplasm</location>
    </subcellularLocation>
</comment>
<feature type="binding site" evidence="7">
    <location>
        <position position="335"/>
    </location>
    <ligand>
        <name>ATP</name>
        <dbReference type="ChEBI" id="CHEBI:30616"/>
    </ligand>
</feature>
<name>A0ABV6Z102_UNCC1</name>
<evidence type="ECO:0000256" key="8">
    <source>
        <dbReference type="RuleBase" id="RU000532"/>
    </source>
</evidence>
<reference evidence="9 10" key="1">
    <citation type="submission" date="2024-09" db="EMBL/GenBank/DDBJ databases">
        <title>Laminarin stimulates single cell rates of sulfate reduction while oxygen inhibits transcriptomic activity in coastal marine sediment.</title>
        <authorList>
            <person name="Lindsay M."/>
            <person name="Orcutt B."/>
            <person name="Emerson D."/>
            <person name="Stepanauskas R."/>
            <person name="D'Angelo T."/>
        </authorList>
    </citation>
    <scope>NUCLEOTIDE SEQUENCE [LARGE SCALE GENOMIC DNA]</scope>
    <source>
        <strain evidence="9">SAG AM-311-K15</strain>
    </source>
</reference>
<evidence type="ECO:0000256" key="3">
    <source>
        <dbReference type="ARBA" id="ARBA00022679"/>
    </source>
</evidence>
<evidence type="ECO:0000256" key="5">
    <source>
        <dbReference type="ARBA" id="ARBA00022777"/>
    </source>
</evidence>